<dbReference type="Proteomes" id="UP000305760">
    <property type="component" value="Unassembled WGS sequence"/>
</dbReference>
<organism evidence="2 3">
    <name type="scientific">Arenimonas terrae</name>
    <dbReference type="NCBI Taxonomy" id="2546226"/>
    <lineage>
        <taxon>Bacteria</taxon>
        <taxon>Pseudomonadati</taxon>
        <taxon>Pseudomonadota</taxon>
        <taxon>Gammaproteobacteria</taxon>
        <taxon>Lysobacterales</taxon>
        <taxon>Lysobacteraceae</taxon>
        <taxon>Arenimonas</taxon>
    </lineage>
</organism>
<dbReference type="RefSeq" id="WP_139447824.1">
    <property type="nucleotide sequence ID" value="NZ_SMDR01000002.1"/>
</dbReference>
<accession>A0A5C4RR33</accession>
<gene>
    <name evidence="2" type="ORF">E1B00_08640</name>
</gene>
<dbReference type="EMBL" id="SMDR01000002">
    <property type="protein sequence ID" value="TNJ33424.1"/>
    <property type="molecule type" value="Genomic_DNA"/>
</dbReference>
<proteinExistence type="predicted"/>
<name>A0A5C4RR33_9GAMM</name>
<feature type="chain" id="PRO_5022741630" evidence="1">
    <location>
        <begin position="18"/>
        <end position="153"/>
    </location>
</feature>
<dbReference type="AlphaFoldDB" id="A0A5C4RR33"/>
<dbReference type="OrthoDB" id="5959707at2"/>
<keyword evidence="3" id="KW-1185">Reference proteome</keyword>
<sequence length="153" mass="16009">MRHITAALVLFSMPAAASDIRASELSLGGVASGVTEASVLELLGEPVERIETGEGTELRYPGLAVTVGWLDQAAPGVERRVFALRADGNSACTPSGLCPGMDEARTTELYGATEALVTDTATLFEYQPEAIHCWLQVEVQGGTIVSLAVACQS</sequence>
<protein>
    <submittedName>
        <fullName evidence="2">Uncharacterized protein</fullName>
    </submittedName>
</protein>
<evidence type="ECO:0000256" key="1">
    <source>
        <dbReference type="SAM" id="SignalP"/>
    </source>
</evidence>
<evidence type="ECO:0000313" key="3">
    <source>
        <dbReference type="Proteomes" id="UP000305760"/>
    </source>
</evidence>
<comment type="caution">
    <text evidence="2">The sequence shown here is derived from an EMBL/GenBank/DDBJ whole genome shotgun (WGS) entry which is preliminary data.</text>
</comment>
<evidence type="ECO:0000313" key="2">
    <source>
        <dbReference type="EMBL" id="TNJ33424.1"/>
    </source>
</evidence>
<feature type="signal peptide" evidence="1">
    <location>
        <begin position="1"/>
        <end position="17"/>
    </location>
</feature>
<reference evidence="2 3" key="1">
    <citation type="submission" date="2019-03" db="EMBL/GenBank/DDBJ databases">
        <title>Arenimonas daejeonensis sp. nov., isolated from compost.</title>
        <authorList>
            <person name="Jeon C.O."/>
        </authorList>
    </citation>
    <scope>NUCLEOTIDE SEQUENCE [LARGE SCALE GENOMIC DNA]</scope>
    <source>
        <strain evidence="2 3">R29</strain>
    </source>
</reference>
<keyword evidence="1" id="KW-0732">Signal</keyword>